<gene>
    <name evidence="2" type="ORF">J2800_004102</name>
</gene>
<name>A0ABU1N5I8_9CAUL</name>
<dbReference type="PANTHER" id="PTHR42966:SF3">
    <property type="entry name" value="BLR5971 PROTEIN"/>
    <property type="match status" value="1"/>
</dbReference>
<proteinExistence type="predicted"/>
<keyword evidence="3" id="KW-1185">Reference proteome</keyword>
<dbReference type="EMBL" id="JAVDRL010000012">
    <property type="protein sequence ID" value="MDR6533340.1"/>
    <property type="molecule type" value="Genomic_DNA"/>
</dbReference>
<dbReference type="PANTHER" id="PTHR42966">
    <property type="entry name" value="N-ACETYLNEURAMINATE SYNTHASE"/>
    <property type="match status" value="1"/>
</dbReference>
<feature type="domain" description="PseI/NeuA/B-like" evidence="1">
    <location>
        <begin position="53"/>
        <end position="289"/>
    </location>
</feature>
<dbReference type="Proteomes" id="UP001262754">
    <property type="component" value="Unassembled WGS sequence"/>
</dbReference>
<dbReference type="InterPro" id="IPR013785">
    <property type="entry name" value="Aldolase_TIM"/>
</dbReference>
<dbReference type="Pfam" id="PF03102">
    <property type="entry name" value="NeuB"/>
    <property type="match status" value="1"/>
</dbReference>
<evidence type="ECO:0000313" key="2">
    <source>
        <dbReference type="EMBL" id="MDR6533340.1"/>
    </source>
</evidence>
<evidence type="ECO:0000313" key="3">
    <source>
        <dbReference type="Proteomes" id="UP001262754"/>
    </source>
</evidence>
<dbReference type="InterPro" id="IPR013132">
    <property type="entry name" value="PseI/NeuA/B-like_N"/>
</dbReference>
<sequence length="310" mass="33945">MQTVDASINKALSVENMATERLASIPWPLADRPFVIAEIGINHNGDLEVAKALIRAAKEAGCDAVKFQKRTIDIVYTPEVLAAPRQSPWGETQRAQKEGLEFGEAEYDAIDAYCRELGLAWFASAWDVPSQSFLAKYDLPYNKLASAMLTHRPLVEAVAAEGKLVFASTGMCTFEQIDSAVEILRAAACPFVLMHTVSTYPTPPADLNLMAIDTLRRRYGAPVGYSGHEASVEPSLVAAMLGAVAIERHITLDRTMYGSDQSASLEPNELKVLVSRLRDLREWLGDGEKRITPGEASVAEKLRYWSGDAT</sequence>
<dbReference type="SUPFAM" id="SSF51569">
    <property type="entry name" value="Aldolase"/>
    <property type="match status" value="1"/>
</dbReference>
<dbReference type="EC" id="2.5.1.56" evidence="2"/>
<dbReference type="Gene3D" id="3.20.20.70">
    <property type="entry name" value="Aldolase class I"/>
    <property type="match status" value="1"/>
</dbReference>
<protein>
    <submittedName>
        <fullName evidence="2">N-acetylneuraminate synthase</fullName>
        <ecNumber evidence="2">2.5.1.56</ecNumber>
    </submittedName>
</protein>
<evidence type="ECO:0000259" key="1">
    <source>
        <dbReference type="Pfam" id="PF03102"/>
    </source>
</evidence>
<organism evidence="2 3">
    <name type="scientific">Caulobacter rhizosphaerae</name>
    <dbReference type="NCBI Taxonomy" id="2010972"/>
    <lineage>
        <taxon>Bacteria</taxon>
        <taxon>Pseudomonadati</taxon>
        <taxon>Pseudomonadota</taxon>
        <taxon>Alphaproteobacteria</taxon>
        <taxon>Caulobacterales</taxon>
        <taxon>Caulobacteraceae</taxon>
        <taxon>Caulobacter</taxon>
    </lineage>
</organism>
<reference evidence="2 3" key="1">
    <citation type="submission" date="2023-07" db="EMBL/GenBank/DDBJ databases">
        <title>Sorghum-associated microbial communities from plants grown in Nebraska, USA.</title>
        <authorList>
            <person name="Schachtman D."/>
        </authorList>
    </citation>
    <scope>NUCLEOTIDE SEQUENCE [LARGE SCALE GENOMIC DNA]</scope>
    <source>
        <strain evidence="2 3">DS2154</strain>
    </source>
</reference>
<comment type="caution">
    <text evidence="2">The sequence shown here is derived from an EMBL/GenBank/DDBJ whole genome shotgun (WGS) entry which is preliminary data.</text>
</comment>
<dbReference type="GO" id="GO:0050462">
    <property type="term" value="F:N-acetylneuraminate synthase activity"/>
    <property type="evidence" value="ECO:0007669"/>
    <property type="project" value="UniProtKB-EC"/>
</dbReference>
<dbReference type="RefSeq" id="WP_188916132.1">
    <property type="nucleotide sequence ID" value="NZ_BMLD01000001.1"/>
</dbReference>
<dbReference type="InterPro" id="IPR051690">
    <property type="entry name" value="PseI-like"/>
</dbReference>
<accession>A0ABU1N5I8</accession>
<keyword evidence="2" id="KW-0808">Transferase</keyword>